<evidence type="ECO:0000313" key="2">
    <source>
        <dbReference type="Proteomes" id="UP000678154"/>
    </source>
</evidence>
<sequence length="117" mass="13454">MEQVVEREIWGRAEVVFGGCLADEVSIMLESYERKPGKDELLRVTPVLIGEVSYRAFLDALCAKSRKDVRVYDHDWHIELRSGLWLHLVRGLQRQLVVQGHASERLAEDFLAHEIGI</sequence>
<evidence type="ECO:0000313" key="1">
    <source>
        <dbReference type="EMBL" id="QVL21414.1"/>
    </source>
</evidence>
<proteinExistence type="predicted"/>
<dbReference type="EMBL" id="CP074676">
    <property type="protein sequence ID" value="QVL21414.1"/>
    <property type="molecule type" value="Genomic_DNA"/>
</dbReference>
<organism evidence="1 2">
    <name type="scientific">Pseudomonas qingdaonensis</name>
    <dbReference type="NCBI Taxonomy" id="2056231"/>
    <lineage>
        <taxon>Bacteria</taxon>
        <taxon>Pseudomonadati</taxon>
        <taxon>Pseudomonadota</taxon>
        <taxon>Gammaproteobacteria</taxon>
        <taxon>Pseudomonadales</taxon>
        <taxon>Pseudomonadaceae</taxon>
        <taxon>Pseudomonas</taxon>
    </lineage>
</organism>
<protein>
    <submittedName>
        <fullName evidence="1">Uncharacterized protein</fullName>
    </submittedName>
</protein>
<dbReference type="Proteomes" id="UP000678154">
    <property type="component" value="Chromosome"/>
</dbReference>
<name>A0ABX8E162_9PSED</name>
<accession>A0ABX8E162</accession>
<keyword evidence="2" id="KW-1185">Reference proteome</keyword>
<dbReference type="GeneID" id="87481144"/>
<dbReference type="RefSeq" id="WP_213607438.1">
    <property type="nucleotide sequence ID" value="NZ_CP074676.1"/>
</dbReference>
<reference evidence="1 2" key="1">
    <citation type="journal article" date="2016" name="J. Hazard. Mater.">
        <title>A newly isolated Pseudomonas putida S-1 strain for batch-mode-propanethiol degradation and continuous treatment of propanethiol-containing waste gas.</title>
        <authorList>
            <person name="Chen D.Z."/>
            <person name="Sun Y.M."/>
            <person name="Han L.M."/>
            <person name="Chen J."/>
            <person name="Ye J.X."/>
            <person name="Chen J.M."/>
        </authorList>
    </citation>
    <scope>NUCLEOTIDE SEQUENCE [LARGE SCALE GENOMIC DNA]</scope>
    <source>
        <strain evidence="1 2">S-1</strain>
    </source>
</reference>
<gene>
    <name evidence="1" type="ORF">KH389_12850</name>
</gene>